<dbReference type="EMBL" id="JAENGZ010000832">
    <property type="protein sequence ID" value="KAG6953369.1"/>
    <property type="molecule type" value="Genomic_DNA"/>
</dbReference>
<accession>A0A8T1U1R9</accession>
<proteinExistence type="predicted"/>
<evidence type="ECO:0000313" key="1">
    <source>
        <dbReference type="EMBL" id="KAG6953369.1"/>
    </source>
</evidence>
<dbReference type="VEuPathDB" id="FungiDB:PC110_g18605"/>
<dbReference type="AlphaFoldDB" id="A0A8T1U1R9"/>
<dbReference type="Proteomes" id="UP000688947">
    <property type="component" value="Unassembled WGS sequence"/>
</dbReference>
<reference evidence="1" key="1">
    <citation type="submission" date="2021-01" db="EMBL/GenBank/DDBJ databases">
        <title>Phytophthora aleatoria, a newly-described species from Pinus radiata is distinct from Phytophthora cactorum isolates based on comparative genomics.</title>
        <authorList>
            <person name="Mcdougal R."/>
            <person name="Panda P."/>
            <person name="Williams N."/>
            <person name="Studholme D.J."/>
        </authorList>
    </citation>
    <scope>NUCLEOTIDE SEQUENCE</scope>
    <source>
        <strain evidence="1">NZFS 3830</strain>
    </source>
</reference>
<dbReference type="OrthoDB" id="10304782at2759"/>
<comment type="caution">
    <text evidence="1">The sequence shown here is derived from an EMBL/GenBank/DDBJ whole genome shotgun (WGS) entry which is preliminary data.</text>
</comment>
<name>A0A8T1U1R9_9STRA</name>
<gene>
    <name evidence="1" type="ORF">JG687_00012435</name>
</gene>
<organism evidence="1 2">
    <name type="scientific">Phytophthora cactorum</name>
    <dbReference type="NCBI Taxonomy" id="29920"/>
    <lineage>
        <taxon>Eukaryota</taxon>
        <taxon>Sar</taxon>
        <taxon>Stramenopiles</taxon>
        <taxon>Oomycota</taxon>
        <taxon>Peronosporomycetes</taxon>
        <taxon>Peronosporales</taxon>
        <taxon>Peronosporaceae</taxon>
        <taxon>Phytophthora</taxon>
    </lineage>
</organism>
<sequence length="89" mass="9914">MDAVTLPVIVLCLSKRARRLSALRKQAHELAVEAGFQRQLWVRRRLAAVCLGSSSLGLVTTVQIRNGQKPAKRDDFDKRGVRAVFGSIR</sequence>
<evidence type="ECO:0000313" key="2">
    <source>
        <dbReference type="Proteomes" id="UP000688947"/>
    </source>
</evidence>
<protein>
    <submittedName>
        <fullName evidence="1">Uncharacterized protein</fullName>
    </submittedName>
</protein>